<keyword evidence="6 9" id="KW-1133">Transmembrane helix</keyword>
<dbReference type="Gene3D" id="1.10.4160.10">
    <property type="entry name" value="Hydantoin permease"/>
    <property type="match status" value="1"/>
</dbReference>
<evidence type="ECO:0000256" key="8">
    <source>
        <dbReference type="SAM" id="MobiDB-lite"/>
    </source>
</evidence>
<name>A0A3D8S022_9HELO</name>
<keyword evidence="5 9" id="KW-0812">Transmembrane</keyword>
<protein>
    <submittedName>
        <fullName evidence="10">Uncharacterized protein</fullName>
    </submittedName>
</protein>
<dbReference type="GO" id="GO:0015851">
    <property type="term" value="P:nucleobase transport"/>
    <property type="evidence" value="ECO:0007669"/>
    <property type="project" value="UniProtKB-ARBA"/>
</dbReference>
<keyword evidence="7 9" id="KW-0472">Membrane</keyword>
<dbReference type="PANTHER" id="PTHR31806:SF8">
    <property type="entry name" value="TRANSPORTER, PUTATIVE (AFU_ORTHOLOGUE AFUA_2G03000)-RELATED"/>
    <property type="match status" value="1"/>
</dbReference>
<dbReference type="PIRSF" id="PIRSF002744">
    <property type="entry name" value="Pur-cyt_permease"/>
    <property type="match status" value="1"/>
</dbReference>
<dbReference type="Proteomes" id="UP000256645">
    <property type="component" value="Unassembled WGS sequence"/>
</dbReference>
<dbReference type="GO" id="GO:0000329">
    <property type="term" value="C:fungal-type vacuole membrane"/>
    <property type="evidence" value="ECO:0007669"/>
    <property type="project" value="TreeGrafter"/>
</dbReference>
<keyword evidence="4" id="KW-0597">Phosphoprotein</keyword>
<dbReference type="FunFam" id="1.10.4160.10:FF:000002">
    <property type="entry name" value="Purine-cytosine permease fcyB"/>
    <property type="match status" value="1"/>
</dbReference>
<feature type="transmembrane region" description="Helical" evidence="9">
    <location>
        <begin position="525"/>
        <end position="547"/>
    </location>
</feature>
<evidence type="ECO:0000256" key="2">
    <source>
        <dbReference type="ARBA" id="ARBA00008974"/>
    </source>
</evidence>
<comment type="similarity">
    <text evidence="2">Belongs to the purine-cytosine permease (2.A.39) family.</text>
</comment>
<reference evidence="10 11" key="1">
    <citation type="journal article" date="2018" name="IMA Fungus">
        <title>IMA Genome-F 9: Draft genome sequence of Annulohypoxylon stygium, Aspergillus mulundensis, Berkeleyomyces basicola (syn. Thielaviopsis basicola), Ceratocystis smalleyi, two Cercospora beticola strains, Coleophoma cylindrospora, Fusarium fracticaudum, Phialophora cf. hyalina, and Morchella septimelata.</title>
        <authorList>
            <person name="Wingfield B.D."/>
            <person name="Bills G.F."/>
            <person name="Dong Y."/>
            <person name="Huang W."/>
            <person name="Nel W.J."/>
            <person name="Swalarsk-Parry B.S."/>
            <person name="Vaghefi N."/>
            <person name="Wilken P.M."/>
            <person name="An Z."/>
            <person name="de Beer Z.W."/>
            <person name="De Vos L."/>
            <person name="Chen L."/>
            <person name="Duong T.A."/>
            <person name="Gao Y."/>
            <person name="Hammerbacher A."/>
            <person name="Kikkert J.R."/>
            <person name="Li Y."/>
            <person name="Li H."/>
            <person name="Li K."/>
            <person name="Li Q."/>
            <person name="Liu X."/>
            <person name="Ma X."/>
            <person name="Naidoo K."/>
            <person name="Pethybridge S.J."/>
            <person name="Sun J."/>
            <person name="Steenkamp E.T."/>
            <person name="van der Nest M.A."/>
            <person name="van Wyk S."/>
            <person name="Wingfield M.J."/>
            <person name="Xiong C."/>
            <person name="Yue Q."/>
            <person name="Zhang X."/>
        </authorList>
    </citation>
    <scope>NUCLEOTIDE SEQUENCE [LARGE SCALE GENOMIC DNA]</scope>
    <source>
        <strain evidence="10 11">BP6252</strain>
    </source>
</reference>
<evidence type="ECO:0000256" key="1">
    <source>
        <dbReference type="ARBA" id="ARBA00004141"/>
    </source>
</evidence>
<feature type="transmembrane region" description="Helical" evidence="9">
    <location>
        <begin position="215"/>
        <end position="243"/>
    </location>
</feature>
<evidence type="ECO:0000256" key="7">
    <source>
        <dbReference type="ARBA" id="ARBA00023136"/>
    </source>
</evidence>
<organism evidence="10 11">
    <name type="scientific">Coleophoma cylindrospora</name>
    <dbReference type="NCBI Taxonomy" id="1849047"/>
    <lineage>
        <taxon>Eukaryota</taxon>
        <taxon>Fungi</taxon>
        <taxon>Dikarya</taxon>
        <taxon>Ascomycota</taxon>
        <taxon>Pezizomycotina</taxon>
        <taxon>Leotiomycetes</taxon>
        <taxon>Helotiales</taxon>
        <taxon>Dermateaceae</taxon>
        <taxon>Coleophoma</taxon>
    </lineage>
</organism>
<dbReference type="Pfam" id="PF02133">
    <property type="entry name" value="Transp_cyt_pur"/>
    <property type="match status" value="1"/>
</dbReference>
<feature type="transmembrane region" description="Helical" evidence="9">
    <location>
        <begin position="446"/>
        <end position="466"/>
    </location>
</feature>
<evidence type="ECO:0000256" key="5">
    <source>
        <dbReference type="ARBA" id="ARBA00022692"/>
    </source>
</evidence>
<dbReference type="PANTHER" id="PTHR31806">
    <property type="entry name" value="PURINE-CYTOSINE PERMEASE FCY2-RELATED"/>
    <property type="match status" value="1"/>
</dbReference>
<comment type="caution">
    <text evidence="10">The sequence shown here is derived from an EMBL/GenBank/DDBJ whole genome shotgun (WGS) entry which is preliminary data.</text>
</comment>
<feature type="transmembrane region" description="Helical" evidence="9">
    <location>
        <begin position="255"/>
        <end position="276"/>
    </location>
</feature>
<evidence type="ECO:0000256" key="6">
    <source>
        <dbReference type="ARBA" id="ARBA00022989"/>
    </source>
</evidence>
<feature type="region of interest" description="Disordered" evidence="8">
    <location>
        <begin position="1"/>
        <end position="41"/>
    </location>
</feature>
<feature type="transmembrane region" description="Helical" evidence="9">
    <location>
        <begin position="382"/>
        <end position="401"/>
    </location>
</feature>
<dbReference type="STRING" id="1849047.A0A3D8S022"/>
<dbReference type="AlphaFoldDB" id="A0A3D8S022"/>
<comment type="subcellular location">
    <subcellularLocation>
        <location evidence="1">Membrane</location>
        <topology evidence="1">Multi-pass membrane protein</topology>
    </subcellularLocation>
</comment>
<keyword evidence="3" id="KW-0813">Transport</keyword>
<evidence type="ECO:0000313" key="11">
    <source>
        <dbReference type="Proteomes" id="UP000256645"/>
    </source>
</evidence>
<feature type="transmembrane region" description="Helical" evidence="9">
    <location>
        <begin position="325"/>
        <end position="346"/>
    </location>
</feature>
<dbReference type="GO" id="GO:0022857">
    <property type="term" value="F:transmembrane transporter activity"/>
    <property type="evidence" value="ECO:0007669"/>
    <property type="project" value="InterPro"/>
</dbReference>
<feature type="transmembrane region" description="Helical" evidence="9">
    <location>
        <begin position="145"/>
        <end position="169"/>
    </location>
</feature>
<evidence type="ECO:0000313" key="10">
    <source>
        <dbReference type="EMBL" id="RDW79421.1"/>
    </source>
</evidence>
<dbReference type="GO" id="GO:0005886">
    <property type="term" value="C:plasma membrane"/>
    <property type="evidence" value="ECO:0007669"/>
    <property type="project" value="TreeGrafter"/>
</dbReference>
<keyword evidence="11" id="KW-1185">Reference proteome</keyword>
<dbReference type="InterPro" id="IPR026030">
    <property type="entry name" value="Pur-cyt_permease_Fcy2/21/22"/>
</dbReference>
<feature type="transmembrane region" description="Helical" evidence="9">
    <location>
        <begin position="422"/>
        <end position="440"/>
    </location>
</feature>
<evidence type="ECO:0000256" key="9">
    <source>
        <dbReference type="SAM" id="Phobius"/>
    </source>
</evidence>
<evidence type="ECO:0000256" key="4">
    <source>
        <dbReference type="ARBA" id="ARBA00022553"/>
    </source>
</evidence>
<gene>
    <name evidence="10" type="ORF">BP6252_04059</name>
</gene>
<feature type="transmembrane region" description="Helical" evidence="9">
    <location>
        <begin position="116"/>
        <end position="139"/>
    </location>
</feature>
<dbReference type="EMBL" id="PDLM01000004">
    <property type="protein sequence ID" value="RDW79421.1"/>
    <property type="molecule type" value="Genomic_DNA"/>
</dbReference>
<sequence>MAARPMTIKKQGYDNLIRPHGSGTAPPSMEFNKESAMSTTDDKAIEPMKTSVSSPENAPSIGRGDLEDATAIPDDFITNKWQRKANELIGLAGAEARGIERVDEVFRTGRLALKDYFSMTIVWFSVNLTSNILTIGVLGPVTFGLGSLDSMLCCFFGTILGSAATCYMATYGPMSGNRSLVGARFSMGWWPTKLCVILAVVVMLGYGLVDAVTTGLIFSAVSGGSLSTIVGIVIFGIMVWVISSFGIKYVKHYEEYAYVPQVCALFILVGVAAPYMDVHAKSALTGKTLIGARISYLFTCASGPLGWAPFIADSLVYHPPSTSRVGVFCSTFIGFVASKTFVEFIGIGLGSGLATNPTWAAGFNATGVGGLLVAAYDPLGSLGHLCAVILGLGIAANMVPGNYSAAFCAQLIATKAEKIPRIVWNTLATIIYTVIAIAGRNKLLPIFSNFLPLIGYWTIIWIVITLQEEWLFRRRRNPTKPYDWAAWDNRNLLPMGIAAFATFLVGWAAAILCMSQAYYIGPIAALVPADMGLPVAAAWSAIVYPPLRYMELKKFGR</sequence>
<feature type="transmembrane region" description="Helical" evidence="9">
    <location>
        <begin position="497"/>
        <end position="519"/>
    </location>
</feature>
<dbReference type="InterPro" id="IPR001248">
    <property type="entry name" value="Pur-cyt_permease"/>
</dbReference>
<dbReference type="OrthoDB" id="2116389at2759"/>
<evidence type="ECO:0000256" key="3">
    <source>
        <dbReference type="ARBA" id="ARBA00022448"/>
    </source>
</evidence>
<feature type="transmembrane region" description="Helical" evidence="9">
    <location>
        <begin position="358"/>
        <end position="376"/>
    </location>
</feature>
<feature type="transmembrane region" description="Helical" evidence="9">
    <location>
        <begin position="190"/>
        <end position="209"/>
    </location>
</feature>
<proteinExistence type="inferred from homology"/>
<feature type="region of interest" description="Disordered" evidence="8">
    <location>
        <begin position="47"/>
        <end position="66"/>
    </location>
</feature>
<accession>A0A3D8S022</accession>